<name>A0A5C8PIE2_9HYPH</name>
<keyword evidence="3 9" id="KW-1003">Cell membrane</keyword>
<evidence type="ECO:0000256" key="7">
    <source>
        <dbReference type="ARBA" id="ARBA00023010"/>
    </source>
</evidence>
<evidence type="ECO:0000256" key="1">
    <source>
        <dbReference type="ARBA" id="ARBA00004162"/>
    </source>
</evidence>
<evidence type="ECO:0000256" key="5">
    <source>
        <dbReference type="ARBA" id="ARBA00022927"/>
    </source>
</evidence>
<feature type="region of interest" description="Disordered" evidence="10">
    <location>
        <begin position="44"/>
        <end position="80"/>
    </location>
</feature>
<evidence type="ECO:0000256" key="10">
    <source>
        <dbReference type="SAM" id="MobiDB-lite"/>
    </source>
</evidence>
<keyword evidence="8 9" id="KW-0472">Membrane</keyword>
<evidence type="ECO:0000313" key="12">
    <source>
        <dbReference type="Proteomes" id="UP000321638"/>
    </source>
</evidence>
<gene>
    <name evidence="9" type="primary">tatA</name>
    <name evidence="11" type="ORF">FHP25_20625</name>
</gene>
<dbReference type="OrthoDB" id="7161179at2"/>
<evidence type="ECO:0000256" key="6">
    <source>
        <dbReference type="ARBA" id="ARBA00022989"/>
    </source>
</evidence>
<comment type="caution">
    <text evidence="11">The sequence shown here is derived from an EMBL/GenBank/DDBJ whole genome shotgun (WGS) entry which is preliminary data.</text>
</comment>
<dbReference type="NCBIfam" id="NF001940">
    <property type="entry name" value="PRK00720.1"/>
    <property type="match status" value="1"/>
</dbReference>
<dbReference type="EMBL" id="VDUZ01000024">
    <property type="protein sequence ID" value="TXL73586.1"/>
    <property type="molecule type" value="Genomic_DNA"/>
</dbReference>
<protein>
    <recommendedName>
        <fullName evidence="9">Sec-independent protein translocase protein TatA</fullName>
    </recommendedName>
</protein>
<proteinExistence type="inferred from homology"/>
<evidence type="ECO:0000256" key="3">
    <source>
        <dbReference type="ARBA" id="ARBA00022475"/>
    </source>
</evidence>
<dbReference type="NCBIfam" id="TIGR01411">
    <property type="entry name" value="tatAE"/>
    <property type="match status" value="1"/>
</dbReference>
<evidence type="ECO:0000256" key="2">
    <source>
        <dbReference type="ARBA" id="ARBA00022448"/>
    </source>
</evidence>
<dbReference type="InterPro" id="IPR003369">
    <property type="entry name" value="TatA/B/E"/>
</dbReference>
<keyword evidence="6 9" id="KW-1133">Transmembrane helix</keyword>
<reference evidence="11 12" key="1">
    <citation type="submission" date="2019-06" db="EMBL/GenBank/DDBJ databases">
        <title>New taxonomy in bacterial strain CC-CFT640, isolated from vineyard.</title>
        <authorList>
            <person name="Lin S.-Y."/>
            <person name="Tsai C.-F."/>
            <person name="Young C.-C."/>
        </authorList>
    </citation>
    <scope>NUCLEOTIDE SEQUENCE [LARGE SCALE GENOMIC DNA]</scope>
    <source>
        <strain evidence="11 12">CC-CFT640</strain>
    </source>
</reference>
<dbReference type="PANTHER" id="PTHR42982:SF1">
    <property type="entry name" value="SEC-INDEPENDENT PROTEIN TRANSLOCASE PROTEIN TATA"/>
    <property type="match status" value="1"/>
</dbReference>
<dbReference type="AlphaFoldDB" id="A0A5C8PIE2"/>
<evidence type="ECO:0000256" key="4">
    <source>
        <dbReference type="ARBA" id="ARBA00022692"/>
    </source>
</evidence>
<accession>A0A5C8PIE2</accession>
<dbReference type="RefSeq" id="WP_147848860.1">
    <property type="nucleotide sequence ID" value="NZ_DATAJT010000285.1"/>
</dbReference>
<dbReference type="Proteomes" id="UP000321638">
    <property type="component" value="Unassembled WGS sequence"/>
</dbReference>
<evidence type="ECO:0000256" key="8">
    <source>
        <dbReference type="ARBA" id="ARBA00023136"/>
    </source>
</evidence>
<comment type="subunit">
    <text evidence="9">The Tat system comprises two distinct complexes: a TatABC complex, containing multiple copies of TatA, TatB and TatC subunits, and a separate TatA complex, containing only TatA subunits. Substrates initially bind to the TatABC complex, which probably triggers association of the separate TatA complex to form the active translocon.</text>
</comment>
<keyword evidence="4 9" id="KW-0812">Transmembrane</keyword>
<evidence type="ECO:0000313" key="11">
    <source>
        <dbReference type="EMBL" id="TXL73586.1"/>
    </source>
</evidence>
<dbReference type="InterPro" id="IPR006312">
    <property type="entry name" value="TatA/E"/>
</dbReference>
<dbReference type="PANTHER" id="PTHR42982">
    <property type="entry name" value="SEC-INDEPENDENT PROTEIN TRANSLOCASE PROTEIN TATA"/>
    <property type="match status" value="1"/>
</dbReference>
<comment type="similarity">
    <text evidence="9">Belongs to the TatA/E family.</text>
</comment>
<dbReference type="GO" id="GO:0043953">
    <property type="term" value="P:protein transport by the Tat complex"/>
    <property type="evidence" value="ECO:0007669"/>
    <property type="project" value="UniProtKB-UniRule"/>
</dbReference>
<comment type="function">
    <text evidence="9">Part of the twin-arginine translocation (Tat) system that transports large folded proteins containing a characteristic twin-arginine motif in their signal peptide across membranes. TatA could form the protein-conducting channel of the Tat system.</text>
</comment>
<dbReference type="HAMAP" id="MF_00236">
    <property type="entry name" value="TatA_E"/>
    <property type="match status" value="1"/>
</dbReference>
<dbReference type="GO" id="GO:0033281">
    <property type="term" value="C:TAT protein transport complex"/>
    <property type="evidence" value="ECO:0007669"/>
    <property type="project" value="UniProtKB-UniRule"/>
</dbReference>
<keyword evidence="5 9" id="KW-0653">Protein transport</keyword>
<comment type="subcellular location">
    <subcellularLocation>
        <location evidence="1 9">Cell membrane</location>
        <topology evidence="1 9">Single-pass membrane protein</topology>
    </subcellularLocation>
</comment>
<dbReference type="Pfam" id="PF02416">
    <property type="entry name" value="TatA_B_E"/>
    <property type="match status" value="1"/>
</dbReference>
<sequence>MGSFSIWHWLIVLAVVLLLFGGRGKISQLMGDFGKGLSAFKKGVSGDNQEQAARTTAAGDDAKPIGQGSTHDPAKEQVKT</sequence>
<keyword evidence="2 9" id="KW-0813">Transport</keyword>
<feature type="transmembrane region" description="Helical" evidence="9">
    <location>
        <begin position="6"/>
        <end position="22"/>
    </location>
</feature>
<keyword evidence="12" id="KW-1185">Reference proteome</keyword>
<evidence type="ECO:0000256" key="9">
    <source>
        <dbReference type="HAMAP-Rule" id="MF_00236"/>
    </source>
</evidence>
<organism evidence="11 12">
    <name type="scientific">Vineibacter terrae</name>
    <dbReference type="NCBI Taxonomy" id="2586908"/>
    <lineage>
        <taxon>Bacteria</taxon>
        <taxon>Pseudomonadati</taxon>
        <taxon>Pseudomonadota</taxon>
        <taxon>Alphaproteobacteria</taxon>
        <taxon>Hyphomicrobiales</taxon>
        <taxon>Vineibacter</taxon>
    </lineage>
</organism>
<dbReference type="Gene3D" id="1.20.5.3310">
    <property type="match status" value="1"/>
</dbReference>
<dbReference type="GO" id="GO:0008320">
    <property type="term" value="F:protein transmembrane transporter activity"/>
    <property type="evidence" value="ECO:0007669"/>
    <property type="project" value="UniProtKB-UniRule"/>
</dbReference>
<keyword evidence="7 9" id="KW-0811">Translocation</keyword>